<dbReference type="Gene3D" id="3.40.50.1820">
    <property type="entry name" value="alpha/beta hydrolase"/>
    <property type="match status" value="1"/>
</dbReference>
<dbReference type="PANTHER" id="PTHR45856:SF25">
    <property type="entry name" value="FUNGAL LIPASE-LIKE DOMAIN-CONTAINING PROTEIN"/>
    <property type="match status" value="1"/>
</dbReference>
<dbReference type="Pfam" id="PF01764">
    <property type="entry name" value="Lipase_3"/>
    <property type="match status" value="1"/>
</dbReference>
<dbReference type="OrthoDB" id="426718at2759"/>
<gene>
    <name evidence="7" type="ORF">LshimejAT787_1001680</name>
</gene>
<protein>
    <submittedName>
        <fullName evidence="7">Alpha beta-hydrolase</fullName>
    </submittedName>
</protein>
<evidence type="ECO:0000256" key="3">
    <source>
        <dbReference type="ARBA" id="ARBA00047591"/>
    </source>
</evidence>
<comment type="catalytic activity">
    <reaction evidence="4">
        <text>a monoacylglycerol + H2O = glycerol + a fatty acid + H(+)</text>
        <dbReference type="Rhea" id="RHEA:15245"/>
        <dbReference type="ChEBI" id="CHEBI:15377"/>
        <dbReference type="ChEBI" id="CHEBI:15378"/>
        <dbReference type="ChEBI" id="CHEBI:17408"/>
        <dbReference type="ChEBI" id="CHEBI:17754"/>
        <dbReference type="ChEBI" id="CHEBI:28868"/>
    </reaction>
</comment>
<sequence>MLTGSQLLTSALLGLVGVHAVPRLAARQSTSALRPEQVTAYKPYTFFAGAAYCQPTNTLSWTCGVNCAANLGFLPVAAGGDGASTQFWYVGYDPALDTVIVGYQGSDASKILPLITDIDVVLTRLDNSLFPGINSSVEVHAGFGAAQARSASDVLEAVRSALSQFNTKQVTIVGHSLGGAIALITSIYLPLHLPSGIVFRAITYGTPRVGNQAFADYVDAHLHATRINNKEDPIPITPGRFLGYHHPAGEIHIVTSGAWISCADQENDNTQCTDGSVSNILEGDLGDHDGPYDGVMIRC</sequence>
<name>A0A9P3PU08_LYOSH</name>
<comment type="catalytic activity">
    <reaction evidence="3">
        <text>a diacylglycerol + H2O = a monoacylglycerol + a fatty acid + H(+)</text>
        <dbReference type="Rhea" id="RHEA:32731"/>
        <dbReference type="ChEBI" id="CHEBI:15377"/>
        <dbReference type="ChEBI" id="CHEBI:15378"/>
        <dbReference type="ChEBI" id="CHEBI:17408"/>
        <dbReference type="ChEBI" id="CHEBI:18035"/>
        <dbReference type="ChEBI" id="CHEBI:28868"/>
    </reaction>
</comment>
<accession>A0A9P3PU08</accession>
<organism evidence="7 8">
    <name type="scientific">Lyophyllum shimeji</name>
    <name type="common">Hon-shimeji</name>
    <name type="synonym">Tricholoma shimeji</name>
    <dbReference type="NCBI Taxonomy" id="47721"/>
    <lineage>
        <taxon>Eukaryota</taxon>
        <taxon>Fungi</taxon>
        <taxon>Dikarya</taxon>
        <taxon>Basidiomycota</taxon>
        <taxon>Agaricomycotina</taxon>
        <taxon>Agaricomycetes</taxon>
        <taxon>Agaricomycetidae</taxon>
        <taxon>Agaricales</taxon>
        <taxon>Tricholomatineae</taxon>
        <taxon>Lyophyllaceae</taxon>
        <taxon>Lyophyllum</taxon>
    </lineage>
</organism>
<evidence type="ECO:0000256" key="5">
    <source>
        <dbReference type="SAM" id="SignalP"/>
    </source>
</evidence>
<comment type="similarity">
    <text evidence="2">Belongs to the AB hydrolase superfamily. Lipase family. Class 3 subfamily.</text>
</comment>
<keyword evidence="1" id="KW-1015">Disulfide bond</keyword>
<dbReference type="SUPFAM" id="SSF53474">
    <property type="entry name" value="alpha/beta-Hydrolases"/>
    <property type="match status" value="1"/>
</dbReference>
<evidence type="ECO:0000256" key="2">
    <source>
        <dbReference type="ARBA" id="ARBA00043996"/>
    </source>
</evidence>
<evidence type="ECO:0000259" key="6">
    <source>
        <dbReference type="Pfam" id="PF01764"/>
    </source>
</evidence>
<evidence type="ECO:0000313" key="8">
    <source>
        <dbReference type="Proteomes" id="UP001063166"/>
    </source>
</evidence>
<dbReference type="PANTHER" id="PTHR45856">
    <property type="entry name" value="ALPHA/BETA-HYDROLASES SUPERFAMILY PROTEIN"/>
    <property type="match status" value="1"/>
</dbReference>
<dbReference type="InterPro" id="IPR029058">
    <property type="entry name" value="AB_hydrolase_fold"/>
</dbReference>
<feature type="chain" id="PRO_5040167459" evidence="5">
    <location>
        <begin position="21"/>
        <end position="299"/>
    </location>
</feature>
<dbReference type="EMBL" id="BRPK01000010">
    <property type="protein sequence ID" value="GLB41568.1"/>
    <property type="molecule type" value="Genomic_DNA"/>
</dbReference>
<evidence type="ECO:0000313" key="7">
    <source>
        <dbReference type="EMBL" id="GLB41568.1"/>
    </source>
</evidence>
<dbReference type="CDD" id="cd00519">
    <property type="entry name" value="Lipase_3"/>
    <property type="match status" value="1"/>
</dbReference>
<feature type="signal peptide" evidence="5">
    <location>
        <begin position="1"/>
        <end position="20"/>
    </location>
</feature>
<dbReference type="InterPro" id="IPR002921">
    <property type="entry name" value="Fungal_lipase-type"/>
</dbReference>
<keyword evidence="8" id="KW-1185">Reference proteome</keyword>
<evidence type="ECO:0000256" key="1">
    <source>
        <dbReference type="ARBA" id="ARBA00023157"/>
    </source>
</evidence>
<evidence type="ECO:0000256" key="4">
    <source>
        <dbReference type="ARBA" id="ARBA00048461"/>
    </source>
</evidence>
<reference evidence="7" key="1">
    <citation type="submission" date="2022-07" db="EMBL/GenBank/DDBJ databases">
        <title>The genome of Lyophyllum shimeji provides insight into the initial evolution of ectomycorrhizal fungal genome.</title>
        <authorList>
            <person name="Kobayashi Y."/>
            <person name="Shibata T."/>
            <person name="Hirakawa H."/>
            <person name="Shigenobu S."/>
            <person name="Nishiyama T."/>
            <person name="Yamada A."/>
            <person name="Hasebe M."/>
            <person name="Kawaguchi M."/>
        </authorList>
    </citation>
    <scope>NUCLEOTIDE SEQUENCE</scope>
    <source>
        <strain evidence="7">AT787</strain>
    </source>
</reference>
<dbReference type="Proteomes" id="UP001063166">
    <property type="component" value="Unassembled WGS sequence"/>
</dbReference>
<comment type="caution">
    <text evidence="7">The sequence shown here is derived from an EMBL/GenBank/DDBJ whole genome shotgun (WGS) entry which is preliminary data.</text>
</comment>
<dbReference type="InterPro" id="IPR051218">
    <property type="entry name" value="Sec_MonoDiacylglyc_Lipase"/>
</dbReference>
<feature type="domain" description="Fungal lipase-type" evidence="6">
    <location>
        <begin position="101"/>
        <end position="240"/>
    </location>
</feature>
<proteinExistence type="inferred from homology"/>
<keyword evidence="5" id="KW-0732">Signal</keyword>
<dbReference type="GO" id="GO:0006629">
    <property type="term" value="P:lipid metabolic process"/>
    <property type="evidence" value="ECO:0007669"/>
    <property type="project" value="InterPro"/>
</dbReference>
<dbReference type="AlphaFoldDB" id="A0A9P3PU08"/>